<accession>A0A812RD87</accession>
<keyword evidence="3" id="KW-1185">Reference proteome</keyword>
<dbReference type="AlphaFoldDB" id="A0A812RD87"/>
<evidence type="ECO:0000313" key="3">
    <source>
        <dbReference type="Proteomes" id="UP000649617"/>
    </source>
</evidence>
<sequence>MAMDSAAAMMSGRRWLHTIRQPSEFTTVRVKATVTEPEEGAVQQGSTGSSWSSTDTDSEVKLNRVQLRMAKMEASQ</sequence>
<dbReference type="Proteomes" id="UP000649617">
    <property type="component" value="Unassembled WGS sequence"/>
</dbReference>
<evidence type="ECO:0000313" key="2">
    <source>
        <dbReference type="EMBL" id="CAE7435461.1"/>
    </source>
</evidence>
<feature type="region of interest" description="Disordered" evidence="1">
    <location>
        <begin position="35"/>
        <end position="59"/>
    </location>
</feature>
<feature type="compositionally biased region" description="Low complexity" evidence="1">
    <location>
        <begin position="45"/>
        <end position="55"/>
    </location>
</feature>
<feature type="non-terminal residue" evidence="2">
    <location>
        <position position="76"/>
    </location>
</feature>
<protein>
    <submittedName>
        <fullName evidence="2">Uncharacterized protein</fullName>
    </submittedName>
</protein>
<organism evidence="2 3">
    <name type="scientific">Symbiodinium pilosum</name>
    <name type="common">Dinoflagellate</name>
    <dbReference type="NCBI Taxonomy" id="2952"/>
    <lineage>
        <taxon>Eukaryota</taxon>
        <taxon>Sar</taxon>
        <taxon>Alveolata</taxon>
        <taxon>Dinophyceae</taxon>
        <taxon>Suessiales</taxon>
        <taxon>Symbiodiniaceae</taxon>
        <taxon>Symbiodinium</taxon>
    </lineage>
</organism>
<evidence type="ECO:0000256" key="1">
    <source>
        <dbReference type="SAM" id="MobiDB-lite"/>
    </source>
</evidence>
<proteinExistence type="predicted"/>
<comment type="caution">
    <text evidence="2">The sequence shown here is derived from an EMBL/GenBank/DDBJ whole genome shotgun (WGS) entry which is preliminary data.</text>
</comment>
<gene>
    <name evidence="2" type="ORF">SPIL2461_LOCUS10634</name>
</gene>
<reference evidence="2" key="1">
    <citation type="submission" date="2021-02" db="EMBL/GenBank/DDBJ databases">
        <authorList>
            <person name="Dougan E. K."/>
            <person name="Rhodes N."/>
            <person name="Thang M."/>
            <person name="Chan C."/>
        </authorList>
    </citation>
    <scope>NUCLEOTIDE SEQUENCE</scope>
</reference>
<name>A0A812RD87_SYMPI</name>
<dbReference type="EMBL" id="CAJNIZ010020047">
    <property type="protein sequence ID" value="CAE7435461.1"/>
    <property type="molecule type" value="Genomic_DNA"/>
</dbReference>